<evidence type="ECO:0000313" key="1">
    <source>
        <dbReference type="EMBL" id="GEU85832.1"/>
    </source>
</evidence>
<accession>A0A6L2NL69</accession>
<gene>
    <name evidence="1" type="ORF">Tci_057810</name>
</gene>
<dbReference type="EMBL" id="BKCJ010009189">
    <property type="protein sequence ID" value="GEU85832.1"/>
    <property type="molecule type" value="Genomic_DNA"/>
</dbReference>
<protein>
    <recommendedName>
        <fullName evidence="2">Integrase, catalytic region, zinc finger, CCHC-type, peptidase aspartic, catalytic</fullName>
    </recommendedName>
</protein>
<comment type="caution">
    <text evidence="1">The sequence shown here is derived from an EMBL/GenBank/DDBJ whole genome shotgun (WGS) entry which is preliminary data.</text>
</comment>
<sequence>MHNNIMAVGSRDRPPMLAMGRYAQWQLCFLRYIDTRPNGDALRKCILKGPYTPSTIIIPVVPATDDSPEEFRKAKREKDSMYHKEKILLCKQVEKGVPVQAEQADWLAKTDEEIDEQEMEAHYSYMAKIQEVHTIDSGTDTEPLEQVQYNAECNVFANKRQYSEQPKSISNTCVVEKVDSNVIPDSLDTCDNDIQTNQNAKECDDERATLANVISNLKLDVDENKKIQKQLKKANTSLAHELKEYKSILAKTSRTLGESNSIQDRLLAQKEIDIKEGLQLKACEISVVKEKHDELVKQSFLTKSHYEGFVKEKTKVITDLKLKEEKDIDKMISMEKHLKFLNGIVYKRNQSIQTIHMLARKGSTFNGRPTFANTVYLKKAQSEKPCLYEITYDTSDPANRFVRDREETLNLEKESRLKLNKDLVRPYDYTNQNSLYENFKPVSQQYHEQLAHAYEYVKSLEEEIDELGYDKAEFSNIYDILLQEPQLRSTQIKDKVVPNNSRVKPKKTEVEDHHRISTISKKIKSINACNNSLKSKTSNVNAVCATYGKCVSNLNHDACVSKFLNDTNARAKKPKVVPISTRKPKSQMNKYVATHPKKTVASESTNQISKSYYRMLYEKTSKAWK</sequence>
<evidence type="ECO:0008006" key="2">
    <source>
        <dbReference type="Google" id="ProtNLM"/>
    </source>
</evidence>
<name>A0A6L2NL69_TANCI</name>
<dbReference type="AlphaFoldDB" id="A0A6L2NL69"/>
<reference evidence="1" key="1">
    <citation type="journal article" date="2019" name="Sci. Rep.">
        <title>Draft genome of Tanacetum cinerariifolium, the natural source of mosquito coil.</title>
        <authorList>
            <person name="Yamashiro T."/>
            <person name="Shiraishi A."/>
            <person name="Satake H."/>
            <person name="Nakayama K."/>
        </authorList>
    </citation>
    <scope>NUCLEOTIDE SEQUENCE</scope>
</reference>
<organism evidence="1">
    <name type="scientific">Tanacetum cinerariifolium</name>
    <name type="common">Dalmatian daisy</name>
    <name type="synonym">Chrysanthemum cinerariifolium</name>
    <dbReference type="NCBI Taxonomy" id="118510"/>
    <lineage>
        <taxon>Eukaryota</taxon>
        <taxon>Viridiplantae</taxon>
        <taxon>Streptophyta</taxon>
        <taxon>Embryophyta</taxon>
        <taxon>Tracheophyta</taxon>
        <taxon>Spermatophyta</taxon>
        <taxon>Magnoliopsida</taxon>
        <taxon>eudicotyledons</taxon>
        <taxon>Gunneridae</taxon>
        <taxon>Pentapetalae</taxon>
        <taxon>asterids</taxon>
        <taxon>campanulids</taxon>
        <taxon>Asterales</taxon>
        <taxon>Asteraceae</taxon>
        <taxon>Asteroideae</taxon>
        <taxon>Anthemideae</taxon>
        <taxon>Anthemidinae</taxon>
        <taxon>Tanacetum</taxon>
    </lineage>
</organism>
<proteinExistence type="predicted"/>